<evidence type="ECO:0000256" key="1">
    <source>
        <dbReference type="SAM" id="MobiDB-lite"/>
    </source>
</evidence>
<comment type="caution">
    <text evidence="2">The sequence shown here is derived from an EMBL/GenBank/DDBJ whole genome shotgun (WGS) entry which is preliminary data.</text>
</comment>
<dbReference type="AlphaFoldDB" id="A0A4Z2FA01"/>
<accession>A0A4Z2FA01</accession>
<name>A0A4Z2FA01_9TELE</name>
<feature type="region of interest" description="Disordered" evidence="1">
    <location>
        <begin position="1"/>
        <end position="88"/>
    </location>
</feature>
<feature type="compositionally biased region" description="Low complexity" evidence="1">
    <location>
        <begin position="57"/>
        <end position="80"/>
    </location>
</feature>
<protein>
    <submittedName>
        <fullName evidence="2">Uncharacterized protein</fullName>
    </submittedName>
</protein>
<gene>
    <name evidence="2" type="ORF">EYF80_051764</name>
</gene>
<reference evidence="2 3" key="1">
    <citation type="submission" date="2019-03" db="EMBL/GenBank/DDBJ databases">
        <title>First draft genome of Liparis tanakae, snailfish: a comprehensive survey of snailfish specific genes.</title>
        <authorList>
            <person name="Kim W."/>
            <person name="Song I."/>
            <person name="Jeong J.-H."/>
            <person name="Kim D."/>
            <person name="Kim S."/>
            <person name="Ryu S."/>
            <person name="Song J.Y."/>
            <person name="Lee S.K."/>
        </authorList>
    </citation>
    <scope>NUCLEOTIDE SEQUENCE [LARGE SCALE GENOMIC DNA]</scope>
    <source>
        <tissue evidence="2">Muscle</tissue>
    </source>
</reference>
<dbReference type="EMBL" id="SRLO01001409">
    <property type="protein sequence ID" value="TNN38076.1"/>
    <property type="molecule type" value="Genomic_DNA"/>
</dbReference>
<dbReference type="Proteomes" id="UP000314294">
    <property type="component" value="Unassembled WGS sequence"/>
</dbReference>
<feature type="compositionally biased region" description="Polar residues" evidence="1">
    <location>
        <begin position="1"/>
        <end position="12"/>
    </location>
</feature>
<organism evidence="2 3">
    <name type="scientific">Liparis tanakae</name>
    <name type="common">Tanaka's snailfish</name>
    <dbReference type="NCBI Taxonomy" id="230148"/>
    <lineage>
        <taxon>Eukaryota</taxon>
        <taxon>Metazoa</taxon>
        <taxon>Chordata</taxon>
        <taxon>Craniata</taxon>
        <taxon>Vertebrata</taxon>
        <taxon>Euteleostomi</taxon>
        <taxon>Actinopterygii</taxon>
        <taxon>Neopterygii</taxon>
        <taxon>Teleostei</taxon>
        <taxon>Neoteleostei</taxon>
        <taxon>Acanthomorphata</taxon>
        <taxon>Eupercaria</taxon>
        <taxon>Perciformes</taxon>
        <taxon>Cottioidei</taxon>
        <taxon>Cottales</taxon>
        <taxon>Liparidae</taxon>
        <taxon>Liparis</taxon>
    </lineage>
</organism>
<evidence type="ECO:0000313" key="2">
    <source>
        <dbReference type="EMBL" id="TNN38076.1"/>
    </source>
</evidence>
<proteinExistence type="predicted"/>
<sequence>MNTKNGGQSIPVTNGVAGNRAHARCPPASEGGGAARRCSEEVQLQGHRRGPPSVFQAASPAPSGDAAPFECSSSSSSSSSLIMPPICL</sequence>
<evidence type="ECO:0000313" key="3">
    <source>
        <dbReference type="Proteomes" id="UP000314294"/>
    </source>
</evidence>
<keyword evidence="3" id="KW-1185">Reference proteome</keyword>